<reference evidence="1" key="1">
    <citation type="journal article" date="2021" name="Proc. Natl. Acad. Sci. U.S.A.">
        <title>A Catalog of Tens of Thousands of Viruses from Human Metagenomes Reveals Hidden Associations with Chronic Diseases.</title>
        <authorList>
            <person name="Tisza M.J."/>
            <person name="Buck C.B."/>
        </authorList>
    </citation>
    <scope>NUCLEOTIDE SEQUENCE</scope>
    <source>
        <strain evidence="1">Ct1IF5</strain>
    </source>
</reference>
<dbReference type="EMBL" id="BK032815">
    <property type="protein sequence ID" value="DAF61672.1"/>
    <property type="molecule type" value="Genomic_DNA"/>
</dbReference>
<sequence>MYNPCMECKLRYNREYTSKCDDECIYANSIKSLEKRLNKLICILIR</sequence>
<proteinExistence type="predicted"/>
<name>A0A8S5TEV0_9CAUD</name>
<accession>A0A8S5TEV0</accession>
<evidence type="ECO:0000313" key="1">
    <source>
        <dbReference type="EMBL" id="DAF61672.1"/>
    </source>
</evidence>
<organism evidence="1">
    <name type="scientific">Siphoviridae sp. ct1IF5</name>
    <dbReference type="NCBI Taxonomy" id="2827765"/>
    <lineage>
        <taxon>Viruses</taxon>
        <taxon>Duplodnaviria</taxon>
        <taxon>Heunggongvirae</taxon>
        <taxon>Uroviricota</taxon>
        <taxon>Caudoviricetes</taxon>
    </lineage>
</organism>
<protein>
    <submittedName>
        <fullName evidence="1">Uncharacterized protein</fullName>
    </submittedName>
</protein>